<dbReference type="PANTHER" id="PTHR19353:SF19">
    <property type="entry name" value="DELTA(5) FATTY ACID DESATURASE C-RELATED"/>
    <property type="match status" value="1"/>
</dbReference>
<accession>A0A939G0J7</accession>
<dbReference type="PANTHER" id="PTHR19353">
    <property type="entry name" value="FATTY ACID DESATURASE 2"/>
    <property type="match status" value="1"/>
</dbReference>
<keyword evidence="1" id="KW-0812">Transmembrane</keyword>
<dbReference type="GO" id="GO:0016717">
    <property type="term" value="F:oxidoreductase activity, acting on paired donors, with oxidation of a pair of donors resulting in the reduction of molecular oxygen to two molecules of water"/>
    <property type="evidence" value="ECO:0007669"/>
    <property type="project" value="TreeGrafter"/>
</dbReference>
<reference evidence="3" key="1">
    <citation type="submission" date="2021-03" db="EMBL/GenBank/DDBJ databases">
        <title>Whole genome sequence of Jiella sp. CQZ9-1.</title>
        <authorList>
            <person name="Tuo L."/>
        </authorList>
    </citation>
    <scope>NUCLEOTIDE SEQUENCE</scope>
    <source>
        <strain evidence="3">CQZ9-1</strain>
    </source>
</reference>
<evidence type="ECO:0000313" key="3">
    <source>
        <dbReference type="EMBL" id="MBO0664269.1"/>
    </source>
</evidence>
<proteinExistence type="predicted"/>
<dbReference type="GO" id="GO:0016020">
    <property type="term" value="C:membrane"/>
    <property type="evidence" value="ECO:0007669"/>
    <property type="project" value="TreeGrafter"/>
</dbReference>
<name>A0A939G0J7_9HYPH</name>
<dbReference type="InterPro" id="IPR039393">
    <property type="entry name" value="Rhizopine-oxygenase-like"/>
</dbReference>
<dbReference type="InterPro" id="IPR012171">
    <property type="entry name" value="Fatty_acid_desaturase"/>
</dbReference>
<evidence type="ECO:0000259" key="2">
    <source>
        <dbReference type="Pfam" id="PF00487"/>
    </source>
</evidence>
<keyword evidence="1" id="KW-1133">Transmembrane helix</keyword>
<sequence length="383" mass="43957">MSLIADSPEAGALDAVPLRPRRSTRRDYSLVGEEGQQAVEIGLASAQWYHSDVPRKQMKELMKREDGPAIRDTAIWIGSMVAFAGIAAWLYPSLWSIPFFLAYGTLYGSASDSRWHECGHGTAFKTRWMNDWVYQIASFMMIRNPVVWRWSHTRHHTDTVIVGRDPEIVFMRPVEAMKVALNFVGILDTWHGLKSMVVNTFGGLSEEEKTFVPEMEWSRAIKIARIWFAIYAATVALAIATQSFLPLLLVGLPRMYGAWHGVMTGLLQHGGLAEDVIDHRLNSRTVYMNPVSRFIYWNMNYHVEHHMFPMVPYHALPRLHALIKHDLPRANTSIFDGYREMWPAVRRQMKNEDYFLKRELPATAKPYRGEFHEVEPGLRAKAA</sequence>
<feature type="domain" description="Fatty acid desaturase" evidence="2">
    <location>
        <begin position="95"/>
        <end position="335"/>
    </location>
</feature>
<gene>
    <name evidence="3" type="ORF">J1C48_16940</name>
</gene>
<evidence type="ECO:0000313" key="4">
    <source>
        <dbReference type="Proteomes" id="UP000664122"/>
    </source>
</evidence>
<dbReference type="RefSeq" id="WP_207259189.1">
    <property type="nucleotide sequence ID" value="NZ_JAFMPP010000019.1"/>
</dbReference>
<dbReference type="GO" id="GO:0008610">
    <property type="term" value="P:lipid biosynthetic process"/>
    <property type="evidence" value="ECO:0007669"/>
    <property type="project" value="UniProtKB-ARBA"/>
</dbReference>
<dbReference type="EMBL" id="JAFMPP010000019">
    <property type="protein sequence ID" value="MBO0664269.1"/>
    <property type="molecule type" value="Genomic_DNA"/>
</dbReference>
<keyword evidence="1" id="KW-0472">Membrane</keyword>
<dbReference type="AlphaFoldDB" id="A0A939G0J7"/>
<protein>
    <submittedName>
        <fullName evidence="3">Fatty acid desaturase family protein</fullName>
    </submittedName>
</protein>
<dbReference type="CDD" id="cd03511">
    <property type="entry name" value="Rhizopine-oxygenase-like"/>
    <property type="match status" value="1"/>
</dbReference>
<organism evidence="3 4">
    <name type="scientific">Jiella flava</name>
    <dbReference type="NCBI Taxonomy" id="2816857"/>
    <lineage>
        <taxon>Bacteria</taxon>
        <taxon>Pseudomonadati</taxon>
        <taxon>Pseudomonadota</taxon>
        <taxon>Alphaproteobacteria</taxon>
        <taxon>Hyphomicrobiales</taxon>
        <taxon>Aurantimonadaceae</taxon>
        <taxon>Jiella</taxon>
    </lineage>
</organism>
<comment type="caution">
    <text evidence="3">The sequence shown here is derived from an EMBL/GenBank/DDBJ whole genome shotgun (WGS) entry which is preliminary data.</text>
</comment>
<dbReference type="Pfam" id="PF00487">
    <property type="entry name" value="FA_desaturase"/>
    <property type="match status" value="1"/>
</dbReference>
<keyword evidence="4" id="KW-1185">Reference proteome</keyword>
<feature type="transmembrane region" description="Helical" evidence="1">
    <location>
        <begin position="226"/>
        <end position="250"/>
    </location>
</feature>
<dbReference type="Proteomes" id="UP000664122">
    <property type="component" value="Unassembled WGS sequence"/>
</dbReference>
<dbReference type="InterPro" id="IPR005804">
    <property type="entry name" value="FA_desaturase_dom"/>
</dbReference>
<feature type="transmembrane region" description="Helical" evidence="1">
    <location>
        <begin position="73"/>
        <end position="91"/>
    </location>
</feature>
<evidence type="ECO:0000256" key="1">
    <source>
        <dbReference type="SAM" id="Phobius"/>
    </source>
</evidence>